<keyword evidence="5 7" id="KW-0418">Kinase</keyword>
<dbReference type="PANTHER" id="PTHR10695:SF46">
    <property type="entry name" value="BIFUNCTIONAL COENZYME A SYNTHASE-RELATED"/>
    <property type="match status" value="1"/>
</dbReference>
<keyword evidence="5" id="KW-0963">Cytoplasm</keyword>
<evidence type="ECO:0000256" key="4">
    <source>
        <dbReference type="ARBA" id="ARBA00022993"/>
    </source>
</evidence>
<dbReference type="CDD" id="cd02022">
    <property type="entry name" value="DPCK"/>
    <property type="match status" value="1"/>
</dbReference>
<proteinExistence type="inferred from homology"/>
<dbReference type="EMBL" id="BJCL01000008">
    <property type="protein sequence ID" value="GCL64175.1"/>
    <property type="molecule type" value="Genomic_DNA"/>
</dbReference>
<keyword evidence="2 5" id="KW-0547">Nucleotide-binding</keyword>
<dbReference type="GO" id="GO:0005524">
    <property type="term" value="F:ATP binding"/>
    <property type="evidence" value="ECO:0007669"/>
    <property type="project" value="UniProtKB-UniRule"/>
</dbReference>
<dbReference type="SUPFAM" id="SSF52540">
    <property type="entry name" value="P-loop containing nucleoside triphosphate hydrolases"/>
    <property type="match status" value="1"/>
</dbReference>
<dbReference type="EC" id="2.7.1.24" evidence="5 6"/>
<dbReference type="GO" id="GO:0015937">
    <property type="term" value="P:coenzyme A biosynthetic process"/>
    <property type="evidence" value="ECO:0007669"/>
    <property type="project" value="UniProtKB-UniRule"/>
</dbReference>
<keyword evidence="3 5" id="KW-0067">ATP-binding</keyword>
<dbReference type="Gene3D" id="3.40.50.300">
    <property type="entry name" value="P-loop containing nucleotide triphosphate hydrolases"/>
    <property type="match status" value="1"/>
</dbReference>
<evidence type="ECO:0000256" key="1">
    <source>
        <dbReference type="ARBA" id="ARBA00009018"/>
    </source>
</evidence>
<dbReference type="PANTHER" id="PTHR10695">
    <property type="entry name" value="DEPHOSPHO-COA KINASE-RELATED"/>
    <property type="match status" value="1"/>
</dbReference>
<comment type="pathway">
    <text evidence="5">Cofactor biosynthesis; coenzyme A biosynthesis; CoA from (R)-pantothenate: step 5/5.</text>
</comment>
<gene>
    <name evidence="5 7" type="primary">coaE</name>
    <name evidence="7" type="ORF">AQPW35_32560</name>
</gene>
<protein>
    <recommendedName>
        <fullName evidence="5 6">Dephospho-CoA kinase</fullName>
        <ecNumber evidence="5 6">2.7.1.24</ecNumber>
    </recommendedName>
    <alternativeName>
        <fullName evidence="5">Dephosphocoenzyme A kinase</fullName>
    </alternativeName>
</protein>
<comment type="caution">
    <text evidence="7">The sequence shown here is derived from an EMBL/GenBank/DDBJ whole genome shotgun (WGS) entry which is preliminary data.</text>
</comment>
<dbReference type="AlphaFoldDB" id="A0A480AWK4"/>
<evidence type="ECO:0000313" key="8">
    <source>
        <dbReference type="Proteomes" id="UP000301751"/>
    </source>
</evidence>
<dbReference type="InterPro" id="IPR001977">
    <property type="entry name" value="Depp_CoAkinase"/>
</dbReference>
<dbReference type="GO" id="GO:0004140">
    <property type="term" value="F:dephospho-CoA kinase activity"/>
    <property type="evidence" value="ECO:0007669"/>
    <property type="project" value="UniProtKB-UniRule"/>
</dbReference>
<dbReference type="Pfam" id="PF01121">
    <property type="entry name" value="CoaE"/>
    <property type="match status" value="1"/>
</dbReference>
<name>A0A480AWK4_9BURK</name>
<reference evidence="8" key="1">
    <citation type="submission" date="2019-03" db="EMBL/GenBank/DDBJ databases">
        <title>Aquabacterium pictum sp.nov., the first bacteriochlorophyll a-containing freshwater bacterium in the genus Aquabacterium of the class Betaproteobacteria.</title>
        <authorList>
            <person name="Hirose S."/>
            <person name="Tank M."/>
            <person name="Hara E."/>
            <person name="Tamaki H."/>
            <person name="Takaichi S."/>
            <person name="Haruta S."/>
            <person name="Hanada S."/>
        </authorList>
    </citation>
    <scope>NUCLEOTIDE SEQUENCE [LARGE SCALE GENOMIC DNA]</scope>
    <source>
        <strain evidence="8">W35</strain>
    </source>
</reference>
<evidence type="ECO:0000256" key="6">
    <source>
        <dbReference type="NCBIfam" id="TIGR00152"/>
    </source>
</evidence>
<comment type="subcellular location">
    <subcellularLocation>
        <location evidence="5">Cytoplasm</location>
    </subcellularLocation>
</comment>
<evidence type="ECO:0000256" key="5">
    <source>
        <dbReference type="HAMAP-Rule" id="MF_00376"/>
    </source>
</evidence>
<keyword evidence="5" id="KW-0808">Transferase</keyword>
<dbReference type="GO" id="GO:0005737">
    <property type="term" value="C:cytoplasm"/>
    <property type="evidence" value="ECO:0007669"/>
    <property type="project" value="UniProtKB-SubCell"/>
</dbReference>
<evidence type="ECO:0000256" key="2">
    <source>
        <dbReference type="ARBA" id="ARBA00022741"/>
    </source>
</evidence>
<evidence type="ECO:0000313" key="7">
    <source>
        <dbReference type="EMBL" id="GCL64175.1"/>
    </source>
</evidence>
<dbReference type="InterPro" id="IPR027417">
    <property type="entry name" value="P-loop_NTPase"/>
</dbReference>
<dbReference type="NCBIfam" id="TIGR00152">
    <property type="entry name" value="dephospho-CoA kinase"/>
    <property type="match status" value="1"/>
</dbReference>
<dbReference type="PROSITE" id="PS51219">
    <property type="entry name" value="DPCK"/>
    <property type="match status" value="1"/>
</dbReference>
<comment type="similarity">
    <text evidence="1 5">Belongs to the CoaE family.</text>
</comment>
<keyword evidence="4 5" id="KW-0173">Coenzyme A biosynthesis</keyword>
<accession>A0A480AWK4</accession>
<sequence>MADPVSNGIRHIGLTGGIGSGKSTVSALLVAHGATLVDTDAIAHSLTTPGGPAMPALRQRFGDDVADASGALDRARMRSLVFADPDAKRALEGILHPMIGAEAQRQAAAAHGVVVFDVPLLSAASHWRAACQRILVVDCSTETQVQRVMARSGWPGEQVRRVIAQQATREQRRALADAVLFNDGLSRDALAAEVAQLWACWIGPATG</sequence>
<comment type="function">
    <text evidence="5">Catalyzes the phosphorylation of the 3'-hydroxyl group of dephosphocoenzyme A to form coenzyme A.</text>
</comment>
<dbReference type="UniPathway" id="UPA00241">
    <property type="reaction ID" value="UER00356"/>
</dbReference>
<dbReference type="HAMAP" id="MF_00376">
    <property type="entry name" value="Dephospho_CoA_kinase"/>
    <property type="match status" value="1"/>
</dbReference>
<evidence type="ECO:0000256" key="3">
    <source>
        <dbReference type="ARBA" id="ARBA00022840"/>
    </source>
</evidence>
<comment type="catalytic activity">
    <reaction evidence="5">
        <text>3'-dephospho-CoA + ATP = ADP + CoA + H(+)</text>
        <dbReference type="Rhea" id="RHEA:18245"/>
        <dbReference type="ChEBI" id="CHEBI:15378"/>
        <dbReference type="ChEBI" id="CHEBI:30616"/>
        <dbReference type="ChEBI" id="CHEBI:57287"/>
        <dbReference type="ChEBI" id="CHEBI:57328"/>
        <dbReference type="ChEBI" id="CHEBI:456216"/>
        <dbReference type="EC" id="2.7.1.24"/>
    </reaction>
</comment>
<dbReference type="Proteomes" id="UP000301751">
    <property type="component" value="Unassembled WGS sequence"/>
</dbReference>
<keyword evidence="8" id="KW-1185">Reference proteome</keyword>
<feature type="binding site" evidence="5">
    <location>
        <begin position="19"/>
        <end position="24"/>
    </location>
    <ligand>
        <name>ATP</name>
        <dbReference type="ChEBI" id="CHEBI:30616"/>
    </ligand>
</feature>
<organism evidence="7 8">
    <name type="scientific">Pseudaquabacterium pictum</name>
    <dbReference type="NCBI Taxonomy" id="2315236"/>
    <lineage>
        <taxon>Bacteria</taxon>
        <taxon>Pseudomonadati</taxon>
        <taxon>Pseudomonadota</taxon>
        <taxon>Betaproteobacteria</taxon>
        <taxon>Burkholderiales</taxon>
        <taxon>Sphaerotilaceae</taxon>
        <taxon>Pseudaquabacterium</taxon>
    </lineage>
</organism>